<dbReference type="Pfam" id="PF02518">
    <property type="entry name" value="HATPase_c"/>
    <property type="match status" value="1"/>
</dbReference>
<keyword evidence="9" id="KW-1185">Reference proteome</keyword>
<feature type="coiled-coil region" evidence="6">
    <location>
        <begin position="278"/>
        <end position="344"/>
    </location>
</feature>
<dbReference type="Gene3D" id="3.30.565.10">
    <property type="entry name" value="Histidine kinase-like ATPase, C-terminal domain"/>
    <property type="match status" value="1"/>
</dbReference>
<dbReference type="PRINTS" id="PR00344">
    <property type="entry name" value="BCTRLSENSOR"/>
</dbReference>
<sequence length="879" mass="98184">MPVAPEAALLFTALPRPFMLFSPDFVIEAVSDAYLQATLSQREQVVGRVVFDAFPDNPLAPEARSTHNLRASLEQVLATKQPHQMAQQHYDVPDPDHPGQFVERHWQVLNTPVLDAQGAVVQIIHMAQDVTAEVQGQARLRESQARERVAQAAAEAQRAELQRVFEQAPIALSRLRGPEFVVEWANARMGQIWGRPLDQIVGRPHFEALPDLAGQGFEAVFAGVLQTGEPYYFRELLVRIEQAHQYYQGYFNITYQPAYDEQGGITGLIASAIEVTDQVRARQQVQDLNQELATSNEELQAANEEYLTANTNLSVTQQRLELLNQQLEARVQERTRQLSEQQQLLRLILGQVPAAIATFSGPEHRYTFFNDAYQTLSGGRARLAQPVAQVLPEVMAQGFVGLLNEVYASGQPFIGTEMPIMLLDAATGQPEPRYLDFILQPLADEHDTSTGILAFIVDVTDKGRARQQAEALQAQLLTAARHQAAERLAFFYIFEQAPVLVALLRDPGHRFEYVNPAYQALFPGRRLVGLTVEEAVPEMLAQGFVALMDHVYQTGETYVGQQMPFLAQPAPGQPPGPVCYYTFTYQAYRENGQVAGISIFAHDVTEQVLIRQKVEGLNQELAAINEELTATNEALLDTNQQLVRSNVDLDNFIYTASHDLKAPISNIEGLLLALEHELPAAGRVGNVDQMLTMMQGAVERFKRTLRHLTEVSRLQQEYKQASAPVELAGVIEAVYLDLQPLVQHTQAQVEVQVPAGLTLLFSEKNLRSVVYNLLSNALKYRAPDRPPRVRIRAWPQADYQVLAIEDNGLGLDLTQRQDKLFAMFQRFHDHVEGTGIGLYMVKKMVENAGGRIEVESQLGQGSTFRVYFLREQQAPGSGQ</sequence>
<dbReference type="CDD" id="cd00082">
    <property type="entry name" value="HisKA"/>
    <property type="match status" value="1"/>
</dbReference>
<evidence type="ECO:0000256" key="3">
    <source>
        <dbReference type="ARBA" id="ARBA00022553"/>
    </source>
</evidence>
<gene>
    <name evidence="8" type="ORF">MUN80_17840</name>
</gene>
<dbReference type="Proteomes" id="UP000831785">
    <property type="component" value="Chromosome"/>
</dbReference>
<dbReference type="SUPFAM" id="SSF55874">
    <property type="entry name" value="ATPase domain of HSP90 chaperone/DNA topoisomerase II/histidine kinase"/>
    <property type="match status" value="1"/>
</dbReference>
<feature type="domain" description="Histidine kinase" evidence="7">
    <location>
        <begin position="655"/>
        <end position="872"/>
    </location>
</feature>
<keyword evidence="6" id="KW-0175">Coiled coil</keyword>
<reference evidence="8 9" key="1">
    <citation type="submission" date="2022-04" db="EMBL/GenBank/DDBJ databases">
        <title>Hymenobacter sp. isolated from the air.</title>
        <authorList>
            <person name="Won M."/>
            <person name="Lee C.-M."/>
            <person name="Woen H.-Y."/>
            <person name="Kwon S.-W."/>
        </authorList>
    </citation>
    <scope>NUCLEOTIDE SEQUENCE [LARGE SCALE GENOMIC DNA]</scope>
    <source>
        <strain evidence="9">5116 S-27</strain>
    </source>
</reference>
<name>A0ABY4F512_9BACT</name>
<dbReference type="InterPro" id="IPR013656">
    <property type="entry name" value="PAS_4"/>
</dbReference>
<dbReference type="EC" id="2.7.13.3" evidence="2"/>
<dbReference type="SUPFAM" id="SSF55785">
    <property type="entry name" value="PYP-like sensor domain (PAS domain)"/>
    <property type="match status" value="4"/>
</dbReference>
<dbReference type="Pfam" id="PF08448">
    <property type="entry name" value="PAS_4"/>
    <property type="match status" value="3"/>
</dbReference>
<dbReference type="InterPro" id="IPR003661">
    <property type="entry name" value="HisK_dim/P_dom"/>
</dbReference>
<evidence type="ECO:0000313" key="9">
    <source>
        <dbReference type="Proteomes" id="UP000831785"/>
    </source>
</evidence>
<accession>A0ABY4F512</accession>
<dbReference type="InterPro" id="IPR036097">
    <property type="entry name" value="HisK_dim/P_sf"/>
</dbReference>
<dbReference type="PROSITE" id="PS50109">
    <property type="entry name" value="HIS_KIN"/>
    <property type="match status" value="1"/>
</dbReference>
<evidence type="ECO:0000256" key="6">
    <source>
        <dbReference type="SAM" id="Coils"/>
    </source>
</evidence>
<dbReference type="InterPro" id="IPR005467">
    <property type="entry name" value="His_kinase_dom"/>
</dbReference>
<keyword evidence="5" id="KW-0418">Kinase</keyword>
<dbReference type="Gene3D" id="1.10.287.130">
    <property type="match status" value="1"/>
</dbReference>
<dbReference type="InterPro" id="IPR035965">
    <property type="entry name" value="PAS-like_dom_sf"/>
</dbReference>
<evidence type="ECO:0000313" key="8">
    <source>
        <dbReference type="EMBL" id="UOQ51613.1"/>
    </source>
</evidence>
<dbReference type="EMBL" id="CP095049">
    <property type="protein sequence ID" value="UOQ51613.1"/>
    <property type="molecule type" value="Genomic_DNA"/>
</dbReference>
<keyword evidence="4" id="KW-0808">Transferase</keyword>
<comment type="catalytic activity">
    <reaction evidence="1">
        <text>ATP + protein L-histidine = ADP + protein N-phospho-L-histidine.</text>
        <dbReference type="EC" id="2.7.13.3"/>
    </reaction>
</comment>
<evidence type="ECO:0000256" key="1">
    <source>
        <dbReference type="ARBA" id="ARBA00000085"/>
    </source>
</evidence>
<dbReference type="InterPro" id="IPR000014">
    <property type="entry name" value="PAS"/>
</dbReference>
<evidence type="ECO:0000256" key="5">
    <source>
        <dbReference type="ARBA" id="ARBA00022777"/>
    </source>
</evidence>
<dbReference type="InterPro" id="IPR003594">
    <property type="entry name" value="HATPase_dom"/>
</dbReference>
<keyword evidence="3" id="KW-0597">Phosphoprotein</keyword>
<proteinExistence type="predicted"/>
<dbReference type="Gene3D" id="3.30.450.20">
    <property type="entry name" value="PAS domain"/>
    <property type="match status" value="4"/>
</dbReference>
<evidence type="ECO:0000256" key="2">
    <source>
        <dbReference type="ARBA" id="ARBA00012438"/>
    </source>
</evidence>
<dbReference type="SUPFAM" id="SSF47384">
    <property type="entry name" value="Homodimeric domain of signal transducing histidine kinase"/>
    <property type="match status" value="1"/>
</dbReference>
<dbReference type="PANTHER" id="PTHR43304">
    <property type="entry name" value="PHYTOCHROME-LIKE PROTEIN CPH1"/>
    <property type="match status" value="1"/>
</dbReference>
<dbReference type="SMART" id="SM00091">
    <property type="entry name" value="PAS"/>
    <property type="match status" value="4"/>
</dbReference>
<protein>
    <recommendedName>
        <fullName evidence="2">histidine kinase</fullName>
        <ecNumber evidence="2">2.7.13.3</ecNumber>
    </recommendedName>
</protein>
<dbReference type="RefSeq" id="WP_244714818.1">
    <property type="nucleotide sequence ID" value="NZ_CP095049.1"/>
</dbReference>
<dbReference type="SMART" id="SM00387">
    <property type="entry name" value="HATPase_c"/>
    <property type="match status" value="1"/>
</dbReference>
<organism evidence="8 9">
    <name type="scientific">Hymenobacter cellulosivorans</name>
    <dbReference type="NCBI Taxonomy" id="2932249"/>
    <lineage>
        <taxon>Bacteria</taxon>
        <taxon>Pseudomonadati</taxon>
        <taxon>Bacteroidota</taxon>
        <taxon>Cytophagia</taxon>
        <taxon>Cytophagales</taxon>
        <taxon>Hymenobacteraceae</taxon>
        <taxon>Hymenobacter</taxon>
    </lineage>
</organism>
<dbReference type="PANTHER" id="PTHR43304:SF1">
    <property type="entry name" value="PAC DOMAIN-CONTAINING PROTEIN"/>
    <property type="match status" value="1"/>
</dbReference>
<evidence type="ECO:0000259" key="7">
    <source>
        <dbReference type="PROSITE" id="PS50109"/>
    </source>
</evidence>
<dbReference type="InterPro" id="IPR004358">
    <property type="entry name" value="Sig_transdc_His_kin-like_C"/>
</dbReference>
<dbReference type="InterPro" id="IPR036890">
    <property type="entry name" value="HATPase_C_sf"/>
</dbReference>
<evidence type="ECO:0000256" key="4">
    <source>
        <dbReference type="ARBA" id="ARBA00022679"/>
    </source>
</evidence>
<dbReference type="InterPro" id="IPR052162">
    <property type="entry name" value="Sensor_kinase/Photoreceptor"/>
</dbReference>
<feature type="coiled-coil region" evidence="6">
    <location>
        <begin position="607"/>
        <end position="645"/>
    </location>
</feature>